<feature type="region of interest" description="Disordered" evidence="1">
    <location>
        <begin position="38"/>
        <end position="61"/>
    </location>
</feature>
<comment type="caution">
    <text evidence="2">The sequence shown here is derived from an EMBL/GenBank/DDBJ whole genome shotgun (WGS) entry which is preliminary data.</text>
</comment>
<feature type="region of interest" description="Disordered" evidence="1">
    <location>
        <begin position="12"/>
        <end position="31"/>
    </location>
</feature>
<keyword evidence="3" id="KW-1185">Reference proteome</keyword>
<sequence length="379" mass="41379">MNIAKLRHTFMRSRTPTGAEMKQQNSLEVPPQIRSASFDEMQLKPGRRESSSSSSSPAERQSFLLRVPYLGPKRSKSFDSGCGDVDDSFASSRKRSSRPSSLDKASQQCVHCVYLEELSRRCDCDGRRIPYNMSLDFVTLSPNSPSSASPTQEEVSLPASTASSPRNKTASPKLERQPAIFHMNTSTELSSQENSFDLSDGGYSHHGSFLYLGSSSEYGTGSRRGARAGAGAAAEGQGAGRSSSEGAGRRAACRRGGTARRSLDISFASFPKPEELLKSSTTGLTRSVSLEPPKALRSKSIDIELPTEEDGDYKVVVTSPKAQKYVACMRSSRSTPLFLPPSLSWLLLLLSFRFVCHSLVISPSKCKESIFSNQLLFWE</sequence>
<name>A0A3R7LWH0_PENVA</name>
<evidence type="ECO:0000313" key="3">
    <source>
        <dbReference type="Proteomes" id="UP000283509"/>
    </source>
</evidence>
<accession>A0A3R7LWH0</accession>
<dbReference type="OrthoDB" id="6378588at2759"/>
<dbReference type="EMBL" id="QCYY01003157">
    <property type="protein sequence ID" value="ROT65015.1"/>
    <property type="molecule type" value="Genomic_DNA"/>
</dbReference>
<reference evidence="2 3" key="2">
    <citation type="submission" date="2019-01" db="EMBL/GenBank/DDBJ databases">
        <title>The decoding of complex shrimp genome reveals the adaptation for benthos swimmer, frequently molting mechanism and breeding impact on genome.</title>
        <authorList>
            <person name="Sun Y."/>
            <person name="Gao Y."/>
            <person name="Yu Y."/>
        </authorList>
    </citation>
    <scope>NUCLEOTIDE SEQUENCE [LARGE SCALE GENOMIC DNA]</scope>
    <source>
        <tissue evidence="2">Muscle</tissue>
    </source>
</reference>
<feature type="region of interest" description="Disordered" evidence="1">
    <location>
        <begin position="141"/>
        <end position="177"/>
    </location>
</feature>
<organism evidence="2 3">
    <name type="scientific">Penaeus vannamei</name>
    <name type="common">Whiteleg shrimp</name>
    <name type="synonym">Litopenaeus vannamei</name>
    <dbReference type="NCBI Taxonomy" id="6689"/>
    <lineage>
        <taxon>Eukaryota</taxon>
        <taxon>Metazoa</taxon>
        <taxon>Ecdysozoa</taxon>
        <taxon>Arthropoda</taxon>
        <taxon>Crustacea</taxon>
        <taxon>Multicrustacea</taxon>
        <taxon>Malacostraca</taxon>
        <taxon>Eumalacostraca</taxon>
        <taxon>Eucarida</taxon>
        <taxon>Decapoda</taxon>
        <taxon>Dendrobranchiata</taxon>
        <taxon>Penaeoidea</taxon>
        <taxon>Penaeidae</taxon>
        <taxon>Penaeus</taxon>
    </lineage>
</organism>
<evidence type="ECO:0000256" key="1">
    <source>
        <dbReference type="SAM" id="MobiDB-lite"/>
    </source>
</evidence>
<proteinExistence type="predicted"/>
<keyword evidence="2" id="KW-0808">Transferase</keyword>
<dbReference type="GO" id="GO:0016301">
    <property type="term" value="F:kinase activity"/>
    <property type="evidence" value="ECO:0007669"/>
    <property type="project" value="UniProtKB-KW"/>
</dbReference>
<dbReference type="Proteomes" id="UP000283509">
    <property type="component" value="Unassembled WGS sequence"/>
</dbReference>
<feature type="compositionally biased region" description="Polar residues" evidence="1">
    <location>
        <begin position="12"/>
        <end position="27"/>
    </location>
</feature>
<protein>
    <submittedName>
        <fullName evidence="2">Eye-specific diacylglycerol kinase</fullName>
    </submittedName>
</protein>
<gene>
    <name evidence="2" type="ORF">C7M84_017035</name>
</gene>
<feature type="region of interest" description="Disordered" evidence="1">
    <location>
        <begin position="220"/>
        <end position="255"/>
    </location>
</feature>
<feature type="region of interest" description="Disordered" evidence="1">
    <location>
        <begin position="76"/>
        <end position="102"/>
    </location>
</feature>
<evidence type="ECO:0000313" key="2">
    <source>
        <dbReference type="EMBL" id="ROT65015.1"/>
    </source>
</evidence>
<feature type="compositionally biased region" description="Polar residues" evidence="1">
    <location>
        <begin position="141"/>
        <end position="170"/>
    </location>
</feature>
<dbReference type="AlphaFoldDB" id="A0A3R7LWH0"/>
<reference evidence="2 3" key="1">
    <citation type="submission" date="2018-04" db="EMBL/GenBank/DDBJ databases">
        <authorList>
            <person name="Zhang X."/>
            <person name="Yuan J."/>
            <person name="Li F."/>
            <person name="Xiang J."/>
        </authorList>
    </citation>
    <scope>NUCLEOTIDE SEQUENCE [LARGE SCALE GENOMIC DNA]</scope>
    <source>
        <tissue evidence="2">Muscle</tissue>
    </source>
</reference>
<keyword evidence="2" id="KW-0418">Kinase</keyword>